<accession>A0A9Q0RU71</accession>
<sequence length="103" mass="11985">MSEDGQKLLRPWMFIETNGFENSCLQFPSDEQLKNRWFSNIPKSDAFNTKHLVKQIIEWEAKLRIRTLILSASLSDELRTSKYSMTQKAAVDVTPYLDLLDSD</sequence>
<evidence type="ECO:0000313" key="1">
    <source>
        <dbReference type="EMBL" id="KAJ6625431.1"/>
    </source>
</evidence>
<evidence type="ECO:0000313" key="2">
    <source>
        <dbReference type="Proteomes" id="UP001151699"/>
    </source>
</evidence>
<keyword evidence="2" id="KW-1185">Reference proteome</keyword>
<reference evidence="1" key="1">
    <citation type="submission" date="2022-07" db="EMBL/GenBank/DDBJ databases">
        <authorList>
            <person name="Trinca V."/>
            <person name="Uliana J.V.C."/>
            <person name="Torres T.T."/>
            <person name="Ward R.J."/>
            <person name="Monesi N."/>
        </authorList>
    </citation>
    <scope>NUCLEOTIDE SEQUENCE</scope>
    <source>
        <strain evidence="1">HSMRA1968</strain>
        <tissue evidence="1">Whole embryos</tissue>
    </source>
</reference>
<proteinExistence type="predicted"/>
<name>A0A9Q0RU71_9DIPT</name>
<comment type="caution">
    <text evidence="1">The sequence shown here is derived from an EMBL/GenBank/DDBJ whole genome shotgun (WGS) entry which is preliminary data.</text>
</comment>
<protein>
    <submittedName>
        <fullName evidence="1">Uncharacterized protein</fullName>
    </submittedName>
</protein>
<dbReference type="AlphaFoldDB" id="A0A9Q0RU71"/>
<dbReference type="Proteomes" id="UP001151699">
    <property type="component" value="Unassembled WGS sequence"/>
</dbReference>
<gene>
    <name evidence="1" type="ORF">Bhyg_16407</name>
</gene>
<organism evidence="1 2">
    <name type="scientific">Pseudolycoriella hygida</name>
    <dbReference type="NCBI Taxonomy" id="35572"/>
    <lineage>
        <taxon>Eukaryota</taxon>
        <taxon>Metazoa</taxon>
        <taxon>Ecdysozoa</taxon>
        <taxon>Arthropoda</taxon>
        <taxon>Hexapoda</taxon>
        <taxon>Insecta</taxon>
        <taxon>Pterygota</taxon>
        <taxon>Neoptera</taxon>
        <taxon>Endopterygota</taxon>
        <taxon>Diptera</taxon>
        <taxon>Nematocera</taxon>
        <taxon>Sciaroidea</taxon>
        <taxon>Sciaridae</taxon>
        <taxon>Pseudolycoriella</taxon>
    </lineage>
</organism>
<dbReference type="EMBL" id="WJQU01003364">
    <property type="protein sequence ID" value="KAJ6625431.1"/>
    <property type="molecule type" value="Genomic_DNA"/>
</dbReference>